<reference evidence="2 3" key="1">
    <citation type="submission" date="2019-09" db="EMBL/GenBank/DDBJ databases">
        <title>Whole genome sequencing of Microbacterium maritypicum.</title>
        <authorList>
            <person name="Lenchi N."/>
        </authorList>
    </citation>
    <scope>NUCLEOTIDE SEQUENCE [LARGE SCALE GENOMIC DNA]</scope>
    <source>
        <strain evidence="2 3">DSM 12512</strain>
    </source>
</reference>
<dbReference type="AlphaFoldDB" id="A0AAD3X4P6"/>
<evidence type="ECO:0000313" key="2">
    <source>
        <dbReference type="EMBL" id="KAB1886992.1"/>
    </source>
</evidence>
<dbReference type="SUPFAM" id="SSF55729">
    <property type="entry name" value="Acyl-CoA N-acyltransferases (Nat)"/>
    <property type="match status" value="1"/>
</dbReference>
<dbReference type="CDD" id="cd04301">
    <property type="entry name" value="NAT_SF"/>
    <property type="match status" value="1"/>
</dbReference>
<evidence type="ECO:0000313" key="3">
    <source>
        <dbReference type="Proteomes" id="UP000436027"/>
    </source>
</evidence>
<dbReference type="Proteomes" id="UP000436027">
    <property type="component" value="Unassembled WGS sequence"/>
</dbReference>
<evidence type="ECO:0000259" key="1">
    <source>
        <dbReference type="PROSITE" id="PS51186"/>
    </source>
</evidence>
<protein>
    <submittedName>
        <fullName evidence="2">GNAT family N-acetyltransferase</fullName>
    </submittedName>
</protein>
<dbReference type="PROSITE" id="PS51186">
    <property type="entry name" value="GNAT"/>
    <property type="match status" value="1"/>
</dbReference>
<proteinExistence type="predicted"/>
<feature type="domain" description="N-acetyltransferase" evidence="1">
    <location>
        <begin position="10"/>
        <end position="162"/>
    </location>
</feature>
<dbReference type="InterPro" id="IPR016181">
    <property type="entry name" value="Acyl_CoA_acyltransferase"/>
</dbReference>
<dbReference type="Pfam" id="PF13508">
    <property type="entry name" value="Acetyltransf_7"/>
    <property type="match status" value="1"/>
</dbReference>
<accession>A0AAD3X4P6</accession>
<dbReference type="RefSeq" id="WP_151486168.1">
    <property type="nucleotide sequence ID" value="NZ_BAAAIN010000002.1"/>
</dbReference>
<organism evidence="2 3">
    <name type="scientific">Microbacterium maritypicum</name>
    <name type="common">Microbacterium liquefaciens</name>
    <dbReference type="NCBI Taxonomy" id="33918"/>
    <lineage>
        <taxon>Bacteria</taxon>
        <taxon>Bacillati</taxon>
        <taxon>Actinomycetota</taxon>
        <taxon>Actinomycetes</taxon>
        <taxon>Micrococcales</taxon>
        <taxon>Microbacteriaceae</taxon>
        <taxon>Microbacterium</taxon>
    </lineage>
</organism>
<dbReference type="GO" id="GO:0016747">
    <property type="term" value="F:acyltransferase activity, transferring groups other than amino-acyl groups"/>
    <property type="evidence" value="ECO:0007669"/>
    <property type="project" value="InterPro"/>
</dbReference>
<name>A0AAD3X4P6_MICMQ</name>
<dbReference type="Gene3D" id="3.40.630.30">
    <property type="match status" value="1"/>
</dbReference>
<dbReference type="InterPro" id="IPR000182">
    <property type="entry name" value="GNAT_dom"/>
</dbReference>
<comment type="caution">
    <text evidence="2">The sequence shown here is derived from an EMBL/GenBank/DDBJ whole genome shotgun (WGS) entry which is preliminary data.</text>
</comment>
<dbReference type="EMBL" id="WAAQ01000001">
    <property type="protein sequence ID" value="KAB1886992.1"/>
    <property type="molecule type" value="Genomic_DNA"/>
</dbReference>
<sequence length="162" mass="18149">MTDPVSLSSVVLRPALAEDAEWIAELRADVLRADLERLGRYDQTRVRQRFRDAFEPAYTRIIVVDAADVGSVALRPDGDAFWLEHLYIDASHQGRGVGSRVLAMIFDDDGLYRLNVLQGSPARSLYERHGFVVDSQDDVDVFMTRERTGRAVAPGTAAKLMR</sequence>
<gene>
    <name evidence="2" type="ORF">F6W70_06125</name>
</gene>